<evidence type="ECO:0000259" key="10">
    <source>
        <dbReference type="PROSITE" id="PS51192"/>
    </source>
</evidence>
<dbReference type="Proteomes" id="UP000327013">
    <property type="component" value="Chromosome 4"/>
</dbReference>
<reference evidence="11 12" key="1">
    <citation type="submission" date="2019-06" db="EMBL/GenBank/DDBJ databases">
        <title>A chromosomal-level reference genome of Carpinus fangiana (Coryloideae, Betulaceae).</title>
        <authorList>
            <person name="Yang X."/>
            <person name="Wang Z."/>
            <person name="Zhang L."/>
            <person name="Hao G."/>
            <person name="Liu J."/>
            <person name="Yang Y."/>
        </authorList>
    </citation>
    <scope>NUCLEOTIDE SEQUENCE [LARGE SCALE GENOMIC DNA]</scope>
    <source>
        <strain evidence="11">Cfa_2016G</strain>
        <tissue evidence="11">Leaf</tissue>
    </source>
</reference>
<feature type="compositionally biased region" description="Polar residues" evidence="7">
    <location>
        <begin position="2242"/>
        <end position="2276"/>
    </location>
</feature>
<keyword evidence="2" id="KW-0677">Repeat</keyword>
<dbReference type="InterPro" id="IPR001650">
    <property type="entry name" value="Helicase_C-like"/>
</dbReference>
<dbReference type="InterPro" id="IPR013083">
    <property type="entry name" value="Znf_RING/FYVE/PHD"/>
</dbReference>
<proteinExistence type="predicted"/>
<dbReference type="PROSITE" id="PS50013">
    <property type="entry name" value="CHROMO_2"/>
    <property type="match status" value="1"/>
</dbReference>
<dbReference type="PROSITE" id="PS51192">
    <property type="entry name" value="HELICASE_ATP_BIND_1"/>
    <property type="match status" value="1"/>
</dbReference>
<dbReference type="Gene3D" id="2.40.50.40">
    <property type="match status" value="1"/>
</dbReference>
<feature type="compositionally biased region" description="Polar residues" evidence="7">
    <location>
        <begin position="1728"/>
        <end position="1745"/>
    </location>
</feature>
<dbReference type="GO" id="GO:0005524">
    <property type="term" value="F:ATP binding"/>
    <property type="evidence" value="ECO:0007669"/>
    <property type="project" value="InterPro"/>
</dbReference>
<accession>A0A660KSQ8</accession>
<feature type="region of interest" description="Disordered" evidence="7">
    <location>
        <begin position="1706"/>
        <end position="1771"/>
    </location>
</feature>
<dbReference type="Gene3D" id="3.40.50.300">
    <property type="entry name" value="P-loop containing nucleotide triphosphate hydrolases"/>
    <property type="match status" value="1"/>
</dbReference>
<gene>
    <name evidence="11" type="ORF">FH972_011296</name>
</gene>
<dbReference type="SUPFAM" id="SSF57903">
    <property type="entry name" value="FYVE/PHD zinc finger"/>
    <property type="match status" value="1"/>
</dbReference>
<dbReference type="Gene3D" id="3.30.40.10">
    <property type="entry name" value="Zinc/RING finger domain, C3HC4 (zinc finger)"/>
    <property type="match status" value="1"/>
</dbReference>
<dbReference type="InterPro" id="IPR056882">
    <property type="entry name" value="MOM1_dom"/>
</dbReference>
<evidence type="ECO:0000256" key="6">
    <source>
        <dbReference type="SAM" id="Coils"/>
    </source>
</evidence>
<evidence type="ECO:0000259" key="8">
    <source>
        <dbReference type="PROSITE" id="PS50013"/>
    </source>
</evidence>
<feature type="compositionally biased region" description="Basic and acidic residues" evidence="7">
    <location>
        <begin position="175"/>
        <end position="185"/>
    </location>
</feature>
<name>A0A660KSQ8_9ROSI</name>
<dbReference type="InterPro" id="IPR000953">
    <property type="entry name" value="Chromo/chromo_shadow_dom"/>
</dbReference>
<dbReference type="InterPro" id="IPR014001">
    <property type="entry name" value="Helicase_ATP-bd"/>
</dbReference>
<organism evidence="11 12">
    <name type="scientific">Carpinus fangiana</name>
    <dbReference type="NCBI Taxonomy" id="176857"/>
    <lineage>
        <taxon>Eukaryota</taxon>
        <taxon>Viridiplantae</taxon>
        <taxon>Streptophyta</taxon>
        <taxon>Embryophyta</taxon>
        <taxon>Tracheophyta</taxon>
        <taxon>Spermatophyta</taxon>
        <taxon>Magnoliopsida</taxon>
        <taxon>eudicotyledons</taxon>
        <taxon>Gunneridae</taxon>
        <taxon>Pentapetalae</taxon>
        <taxon>rosids</taxon>
        <taxon>fabids</taxon>
        <taxon>Fagales</taxon>
        <taxon>Betulaceae</taxon>
        <taxon>Carpinus</taxon>
    </lineage>
</organism>
<keyword evidence="1" id="KW-0479">Metal-binding</keyword>
<dbReference type="InterPro" id="IPR039322">
    <property type="entry name" value="MOM1"/>
</dbReference>
<evidence type="ECO:0000256" key="4">
    <source>
        <dbReference type="ARBA" id="ARBA00022833"/>
    </source>
</evidence>
<dbReference type="Gene3D" id="6.10.250.1310">
    <property type="match status" value="1"/>
</dbReference>
<dbReference type="InterPro" id="IPR027417">
    <property type="entry name" value="P-loop_NTPase"/>
</dbReference>
<feature type="domain" description="Chromo" evidence="8">
    <location>
        <begin position="568"/>
        <end position="645"/>
    </location>
</feature>
<evidence type="ECO:0000256" key="1">
    <source>
        <dbReference type="ARBA" id="ARBA00022723"/>
    </source>
</evidence>
<protein>
    <submittedName>
        <fullName evidence="11">Uncharacterized protein</fullName>
    </submittedName>
</protein>
<dbReference type="InterPro" id="IPR001965">
    <property type="entry name" value="Znf_PHD"/>
</dbReference>
<feature type="coiled-coil region" evidence="6">
    <location>
        <begin position="1458"/>
        <end position="1497"/>
    </location>
</feature>
<dbReference type="InterPro" id="IPR016197">
    <property type="entry name" value="Chromo-like_dom_sf"/>
</dbReference>
<evidence type="ECO:0000313" key="11">
    <source>
        <dbReference type="EMBL" id="KAE8038824.1"/>
    </source>
</evidence>
<feature type="compositionally biased region" description="Polar residues" evidence="7">
    <location>
        <begin position="2187"/>
        <end position="2224"/>
    </location>
</feature>
<dbReference type="PANTHER" id="PTHR35116:SF2">
    <property type="entry name" value="ATP-DEPENDENT HELICASE FAMILY PROTEIN-RELATED"/>
    <property type="match status" value="1"/>
</dbReference>
<dbReference type="InterPro" id="IPR019787">
    <property type="entry name" value="Znf_PHD-finger"/>
</dbReference>
<dbReference type="Pfam" id="PF00176">
    <property type="entry name" value="SNF2-rel_dom"/>
    <property type="match status" value="1"/>
</dbReference>
<keyword evidence="6" id="KW-0175">Coiled coil</keyword>
<dbReference type="Pfam" id="PF00271">
    <property type="entry name" value="Helicase_C"/>
    <property type="match status" value="1"/>
</dbReference>
<dbReference type="InterPro" id="IPR011011">
    <property type="entry name" value="Znf_FYVE_PHD"/>
</dbReference>
<dbReference type="InterPro" id="IPR019786">
    <property type="entry name" value="Zinc_finger_PHD-type_CS"/>
</dbReference>
<evidence type="ECO:0000313" key="12">
    <source>
        <dbReference type="Proteomes" id="UP000327013"/>
    </source>
</evidence>
<feature type="compositionally biased region" description="Basic and acidic residues" evidence="7">
    <location>
        <begin position="204"/>
        <end position="216"/>
    </location>
</feature>
<dbReference type="OrthoDB" id="885191at2759"/>
<feature type="domain" description="PHD-type" evidence="9">
    <location>
        <begin position="446"/>
        <end position="495"/>
    </location>
</feature>
<evidence type="ECO:0000256" key="5">
    <source>
        <dbReference type="PROSITE-ProRule" id="PRU00146"/>
    </source>
</evidence>
<feature type="region of interest" description="Disordered" evidence="7">
    <location>
        <begin position="1"/>
        <end position="132"/>
    </location>
</feature>
<dbReference type="Pfam" id="PF25029">
    <property type="entry name" value="MOM1"/>
    <property type="match status" value="1"/>
</dbReference>
<feature type="compositionally biased region" description="Low complexity" evidence="7">
    <location>
        <begin position="29"/>
        <end position="40"/>
    </location>
</feature>
<dbReference type="EMBL" id="CM017324">
    <property type="protein sequence ID" value="KAE8038824.1"/>
    <property type="molecule type" value="Genomic_DNA"/>
</dbReference>
<dbReference type="CDD" id="cd15532">
    <property type="entry name" value="PHD2_CHD_II"/>
    <property type="match status" value="1"/>
</dbReference>
<dbReference type="InterPro" id="IPR000330">
    <property type="entry name" value="SNF2_N"/>
</dbReference>
<dbReference type="InterPro" id="IPR038718">
    <property type="entry name" value="SNF2-like_sf"/>
</dbReference>
<dbReference type="GO" id="GO:0031507">
    <property type="term" value="P:heterochromatin formation"/>
    <property type="evidence" value="ECO:0007669"/>
    <property type="project" value="InterPro"/>
</dbReference>
<dbReference type="Gene3D" id="3.40.50.10810">
    <property type="entry name" value="Tandem AAA-ATPase domain"/>
    <property type="match status" value="1"/>
</dbReference>
<feature type="compositionally biased region" description="Basic and acidic residues" evidence="7">
    <location>
        <begin position="63"/>
        <end position="101"/>
    </location>
</feature>
<feature type="region of interest" description="Disordered" evidence="7">
    <location>
        <begin position="2187"/>
        <end position="2276"/>
    </location>
</feature>
<keyword evidence="12" id="KW-1185">Reference proteome</keyword>
<feature type="compositionally biased region" description="Basic and acidic residues" evidence="7">
    <location>
        <begin position="1"/>
        <end position="15"/>
    </location>
</feature>
<dbReference type="SMART" id="SM00249">
    <property type="entry name" value="PHD"/>
    <property type="match status" value="1"/>
</dbReference>
<feature type="compositionally biased region" description="Basic and acidic residues" evidence="7">
    <location>
        <begin position="122"/>
        <end position="132"/>
    </location>
</feature>
<feature type="region of interest" description="Disordered" evidence="7">
    <location>
        <begin position="166"/>
        <end position="218"/>
    </location>
</feature>
<sequence length="2548" mass="284246">MANDSRSSRKIKDNESSNSKGRHNGGKESTTSGSAASDTSGVRRSTREASLKRKMIPSPPSSRKSERLDKQRPTPHTVDRKSERIEKKGMLTPLRRSDRGKKLSWSSSGSKKSDKSSSSADVKQRKEKKEKTVKLLTLETKIEDVESAPVKKKRMDACTYRAMFKKQPRKVTAAVHHEEQSRLDKFSQGGSSNSGGEVDGANECSERREEQVREESVGGACDRALVGSNSSLHKFSKEILQDNRRVELSHPSQGHISAYETCESLDQNVVEVSKSGDSLLSSCDAVAKDIGDDTERVQEDYFVNEKSQTPELKSSDNNLERLLEVIPLNRKRKSVGMDSDVSAIIASKDTCTPIADAIALLPSGDERYNLAEKCGTCFKRQRVDHDSTKQEFCSCNTRLSEESCDTSINKDRGKPGATLTAGCSVNRTTYLQQKESSADLQTESDQNTCLVCKLGGKLLCCDGRGCRRSYHLSCLDPPLEDVPLGVWHCVACIKKKMESGVHSVSEGVESIWDEREVDESDVNRLAHVHNHWLPENQLLLEAPSLVAKFNPKNQVLRWKQEWTVPHRLLQKRLLMSPGQRAEYHKGPAGDIVDCHYEWLVKWRGLNYEHVTWELENSSFLLNSPEGQGLIRDYESRRRKSELTSSVDKIPESKKSLLDQFSQLATGASPGFVNNHLDYINKLCEFREKGQNAVVMDDQERIMKVIALILSLQPDVNQPFLVISTSAALSVWDHEFLRLAPPSLNVVVYSGNKDIRKSIRRLEFYEEGGCIMFQILITSPEVVMMDLNMLEHIQWEAIVVDECQRCINSSHCEVIKMLHTKWRLLLVSGHLKDSKDEYLRLLSLLESQSDLSNSDALLTSSNDNICRLKERLSRHIAHRCKLDASRFSEYWVPAQLSNLQLEQYCATLLSNSMALRSFSKNDSIGALRDVLISTRKLCDHPYVVDPSLQVLLTKDLQEVEYLDVGIKASGKLQLLDMMLMEMKNRGLRVLILGSGRDNVGDILDDFLRQRFGPDSYERVEMGILPSKKAAALNKFNNKECGRFVFLLEFRACLPSIKLSSVDTVIIFDSDWTPMNNFKALQKITIDSQLEQIKLFRLYSSFTVEENVLILAKQNKISDSLQNIIQSTCHMLLMLGVSQLFDHLDKFHSANTPAPSASSVSEQSLLKDVVQEFLSILQNGEDTGTTNTSMILRVEQVGGIYSTSSLPSERTVLLLDEAQPHIFWTKLLEGKHLQWKYPFGSSQRIRKRVHHELPKRPEVENENDQVVKKRKKMLNSNVDPPSLKPGLEEEIISRDNEAPTTLQLVNSISESLEGNMVESEDQRNLRDEQESLHLLLKPQIEKLCQILKLSDDVKGMVEKFLEYVMNNHRVKIEGATILQAFQISLCWTAASLLKYKIDHKESLALAKQHLNFDCKKEEVDYFYSLLRCLKNIFLYRTGNCKEFSDKQVLSLAKKDVSKSIKEIKKKCTKQLMKLNQKQQEEKDKIKRTTEEEKAQLEKKHRMESTIICAYLQSNFSMRIDKLKIMDNEHATRIEGLDNQMEKRLKRLEDTQLVASKYVHERETLWVEEVKSWAQVELLNKIPSNKPLHGVKCLKTCDRIAAHDDGPANVALVSGHLAEEHSPDRAVQSSPVNGLGFHGISETVPDEAVGCCSAVETPALLCRQDSVSDELNTMAPEGVSVTGFENCNGAGSSGDDQVNILSVNPCSKEHNADEVTSSNPDAEVPLKVPETVNSNDGQQNVISVNQPSEEQRADRSSVPNKGVPLGVPETVRANNGPEYLFSGPPSSDEQIPNGATSTMPDGEVQLVVCQAAPCKVVEVDNINNQSDRAYAVASDNYTGVYLQDAASNTIHQNSHSQELFLVNSPSVQPMTNLAQGGPVPCNQALQDECTLPSTSAGLPVGEVPVTDMQNASQQVELLVSHQNDAILSRIEPVMQIQLPSTDSHSGNSASDLHSAGRVEHLPSFEGHTSSQFAQIPMQVVENPVELSEQAVLQPSTSLLHFLIDAPIGGLGTQLSDTRSMPIATEFSNRPVQTAPPVASRMPMLLYPDPLQNELERIRKETDQTIKIHEDTKLQLKSDCEKEIEEVVSQIRRKYETKIQEMEAEFDIKKKELEVNHTKVLMNKILADAFRSKCMAPGSSGKQDMNSGFMQQVVQLSMQQNAQGPSLVAGPSSASLSAAILQTTSVPAASPHITSPAVQSHHPSVYLNTPTRPPNISSISPPTGNLQIGSEIRAPAPHLQPFRPATSMSTNSLPSLPRQQAPGNTATTRAAPSCLSSGSHNRGPRLETVQILKLFPNLASGLTWKQTWLSHVGLGGKNNNFDCELILFINKMTCVSLSPFSPSGKPDHRSRSSSPARTICFIAEPRRWLAPPQPFPPSLPVLSSQPKFQKLEIIYGAGGLYRQTSLRVETRIFRQNRRDLALKKTQDFSPKLSSPFFIARNHHGSCQTQPWVTRCPACVSDTRLALARPAWVTAICSYIKSVKGSLSSTKKPKFSQTVCIVLFSIKFSDLVFLCFFALYFSALCFPLKFFAHGTLNDPVDSIQLPGRGEIGK</sequence>
<feature type="domain" description="Helicase ATP-binding" evidence="10">
    <location>
        <begin position="683"/>
        <end position="848"/>
    </location>
</feature>
<keyword evidence="4" id="KW-0862">Zinc</keyword>
<evidence type="ECO:0000256" key="3">
    <source>
        <dbReference type="ARBA" id="ARBA00022771"/>
    </source>
</evidence>
<dbReference type="SUPFAM" id="SSF54160">
    <property type="entry name" value="Chromo domain-like"/>
    <property type="match status" value="1"/>
</dbReference>
<evidence type="ECO:0000256" key="7">
    <source>
        <dbReference type="SAM" id="MobiDB-lite"/>
    </source>
</evidence>
<keyword evidence="3 5" id="KW-0863">Zinc-finger</keyword>
<dbReference type="SUPFAM" id="SSF52540">
    <property type="entry name" value="P-loop containing nucleoside triphosphate hydrolases"/>
    <property type="match status" value="2"/>
</dbReference>
<dbReference type="Pfam" id="PF00628">
    <property type="entry name" value="PHD"/>
    <property type="match status" value="1"/>
</dbReference>
<dbReference type="PANTHER" id="PTHR35116">
    <property type="entry name" value="HELICASE PROTEIN MOM1"/>
    <property type="match status" value="1"/>
</dbReference>
<dbReference type="PROSITE" id="PS50016">
    <property type="entry name" value="ZF_PHD_2"/>
    <property type="match status" value="1"/>
</dbReference>
<evidence type="ECO:0000259" key="9">
    <source>
        <dbReference type="PROSITE" id="PS50016"/>
    </source>
</evidence>
<evidence type="ECO:0000256" key="2">
    <source>
        <dbReference type="ARBA" id="ARBA00022737"/>
    </source>
</evidence>
<dbReference type="GO" id="GO:0008270">
    <property type="term" value="F:zinc ion binding"/>
    <property type="evidence" value="ECO:0007669"/>
    <property type="project" value="UniProtKB-KW"/>
</dbReference>
<dbReference type="PROSITE" id="PS01359">
    <property type="entry name" value="ZF_PHD_1"/>
    <property type="match status" value="1"/>
</dbReference>